<evidence type="ECO:0000256" key="7">
    <source>
        <dbReference type="ARBA" id="ARBA00023136"/>
    </source>
</evidence>
<reference evidence="11 12" key="2">
    <citation type="submission" date="2019-09" db="EMBL/GenBank/DDBJ databases">
        <title>Strain-level analysis of Eubacterium rectale using genomes from metagenomes.</title>
        <authorList>
            <person name="Karcher N."/>
            <person name="Segata N."/>
        </authorList>
    </citation>
    <scope>NUCLEOTIDE SEQUENCE [LARGE SCALE GENOMIC DNA]</scope>
    <source>
        <strain evidence="11 12">T3WBe13</strain>
    </source>
</reference>
<protein>
    <submittedName>
        <fullName evidence="10">DUF5706 domain-containing protein</fullName>
    </submittedName>
</protein>
<feature type="transmembrane region" description="Helical" evidence="8">
    <location>
        <begin position="166"/>
        <end position="183"/>
    </location>
</feature>
<dbReference type="Proteomes" id="UP001212823">
    <property type="component" value="Unassembled WGS sequence"/>
</dbReference>
<organism evidence="11 12">
    <name type="scientific">Agathobacter rectalis</name>
    <dbReference type="NCBI Taxonomy" id="39491"/>
    <lineage>
        <taxon>Bacteria</taxon>
        <taxon>Bacillati</taxon>
        <taxon>Bacillota</taxon>
        <taxon>Clostridia</taxon>
        <taxon>Lachnospirales</taxon>
        <taxon>Lachnospiraceae</taxon>
        <taxon>Agathobacter</taxon>
    </lineage>
</organism>
<dbReference type="InterPro" id="IPR043760">
    <property type="entry name" value="PycTM_dom"/>
</dbReference>
<accession>A0A5S4VQS0</accession>
<evidence type="ECO:0000256" key="4">
    <source>
        <dbReference type="ARBA" id="ARBA00022741"/>
    </source>
</evidence>
<dbReference type="GO" id="GO:0005886">
    <property type="term" value="C:plasma membrane"/>
    <property type="evidence" value="ECO:0007669"/>
    <property type="project" value="UniProtKB-SubCell"/>
</dbReference>
<reference evidence="11 12" key="1">
    <citation type="submission" date="2019-08" db="EMBL/GenBank/DDBJ databases">
        <authorList>
            <person name="Duncan S."/>
            <person name="Walker A."/>
        </authorList>
    </citation>
    <scope>NUCLEOTIDE SEQUENCE [LARGE SCALE GENOMIC DNA]</scope>
    <source>
        <strain evidence="11 12">T3WBe13</strain>
    </source>
</reference>
<evidence type="ECO:0000256" key="1">
    <source>
        <dbReference type="ARBA" id="ARBA00004236"/>
    </source>
</evidence>
<keyword evidence="2" id="KW-1003">Cell membrane</keyword>
<dbReference type="EMBL" id="VSTF01000004">
    <property type="protein sequence ID" value="TYL60598.1"/>
    <property type="molecule type" value="Genomic_DNA"/>
</dbReference>
<dbReference type="Proteomes" id="UP000324327">
    <property type="component" value="Unassembled WGS sequence"/>
</dbReference>
<evidence type="ECO:0000256" key="8">
    <source>
        <dbReference type="SAM" id="Phobius"/>
    </source>
</evidence>
<dbReference type="AlphaFoldDB" id="A0A5S4VQS0"/>
<dbReference type="GO" id="GO:0051607">
    <property type="term" value="P:defense response to virus"/>
    <property type="evidence" value="ECO:0007669"/>
    <property type="project" value="UniProtKB-KW"/>
</dbReference>
<dbReference type="Pfam" id="PF18967">
    <property type="entry name" value="PycTM"/>
    <property type="match status" value="1"/>
</dbReference>
<evidence type="ECO:0000256" key="6">
    <source>
        <dbReference type="ARBA" id="ARBA00023118"/>
    </source>
</evidence>
<evidence type="ECO:0000256" key="2">
    <source>
        <dbReference type="ARBA" id="ARBA00022475"/>
    </source>
</evidence>
<evidence type="ECO:0000313" key="12">
    <source>
        <dbReference type="Proteomes" id="UP000324327"/>
    </source>
</evidence>
<keyword evidence="4" id="KW-0547">Nucleotide-binding</keyword>
<feature type="transmembrane region" description="Helical" evidence="8">
    <location>
        <begin position="77"/>
        <end position="105"/>
    </location>
</feature>
<keyword evidence="6" id="KW-0051">Antiviral defense</keyword>
<dbReference type="EMBL" id="JAQLYE010000004">
    <property type="protein sequence ID" value="MDB8017121.1"/>
    <property type="molecule type" value="Genomic_DNA"/>
</dbReference>
<feature type="transmembrane region" description="Helical" evidence="8">
    <location>
        <begin position="37"/>
        <end position="56"/>
    </location>
</feature>
<comment type="caution">
    <text evidence="11">The sequence shown here is derived from an EMBL/GenBank/DDBJ whole genome shotgun (WGS) entry which is preliminary data.</text>
</comment>
<keyword evidence="3 8" id="KW-0812">Transmembrane</keyword>
<reference evidence="10" key="3">
    <citation type="submission" date="2023-01" db="EMBL/GenBank/DDBJ databases">
        <title>Human gut microbiome strain richness.</title>
        <authorList>
            <person name="Chen-Liaw A."/>
        </authorList>
    </citation>
    <scope>NUCLEOTIDE SEQUENCE</scope>
    <source>
        <strain evidence="10">1001283st1_D2_1001283B150209_150212</strain>
    </source>
</reference>
<proteinExistence type="predicted"/>
<gene>
    <name evidence="11" type="ORF">FYL31_05595</name>
    <name evidence="10" type="ORF">PNE45_03625</name>
</gene>
<keyword evidence="7 8" id="KW-0472">Membrane</keyword>
<evidence type="ECO:0000259" key="9">
    <source>
        <dbReference type="Pfam" id="PF18967"/>
    </source>
</evidence>
<evidence type="ECO:0000313" key="10">
    <source>
        <dbReference type="EMBL" id="MDB8017121.1"/>
    </source>
</evidence>
<dbReference type="GO" id="GO:0000166">
    <property type="term" value="F:nucleotide binding"/>
    <property type="evidence" value="ECO:0007669"/>
    <property type="project" value="UniProtKB-KW"/>
</dbReference>
<feature type="domain" description="Pycsar effector protein" evidence="9">
    <location>
        <begin position="19"/>
        <end position="181"/>
    </location>
</feature>
<name>A0A5S4VQS0_9FIRM</name>
<dbReference type="RefSeq" id="WP_015568747.1">
    <property type="nucleotide sequence ID" value="NZ_JADMPC010000004.1"/>
</dbReference>
<sequence length="184" mass="20736">MENNNNLTQENRAFKKEDAYETLGIINTWIGNMDTKVSFALALAGVLIGVIFEKGLPRAFHRITEVSRLAELSGGEIIATILVALLYLASFISILCFMLSIIARVKNLNNSPSIFFFGSIGSMTLENYKNAVKDMNEREIVDDLEEQIHTNSKICSLKAKWYSKGIKFLLATVILWFVCMIFQL</sequence>
<evidence type="ECO:0000313" key="11">
    <source>
        <dbReference type="EMBL" id="TYL60598.1"/>
    </source>
</evidence>
<evidence type="ECO:0000256" key="5">
    <source>
        <dbReference type="ARBA" id="ARBA00022989"/>
    </source>
</evidence>
<comment type="subcellular location">
    <subcellularLocation>
        <location evidence="1">Cell membrane</location>
    </subcellularLocation>
</comment>
<keyword evidence="5 8" id="KW-1133">Transmembrane helix</keyword>
<evidence type="ECO:0000256" key="3">
    <source>
        <dbReference type="ARBA" id="ARBA00022692"/>
    </source>
</evidence>